<keyword evidence="3" id="KW-1185">Reference proteome</keyword>
<dbReference type="Gene3D" id="3.40.630.30">
    <property type="match status" value="1"/>
</dbReference>
<dbReference type="InterPro" id="IPR000182">
    <property type="entry name" value="GNAT_dom"/>
</dbReference>
<sequence>MGFVFHHMTGASARAVLSDPYVDIYLAIRTEPPYNAGPLYSRERFVERTAAQVERPGFELVASELDGRPAGFAFGMTMEAGRWWGGETTEPPSEVLDAPKFAVIELDLLPEHRGLGVGKRLLGELLDGRTEPWATLLSRPDTPAHGMYRRWGWRVVGTVRPAPDAVVADAMVVQLGVGAGIRG</sequence>
<dbReference type="RefSeq" id="WP_242375200.1">
    <property type="nucleotide sequence ID" value="NZ_JAKRKC020000002.1"/>
</dbReference>
<dbReference type="PROSITE" id="PS51186">
    <property type="entry name" value="GNAT"/>
    <property type="match status" value="1"/>
</dbReference>
<dbReference type="Pfam" id="PF00583">
    <property type="entry name" value="Acetyltransf_1"/>
    <property type="match status" value="1"/>
</dbReference>
<evidence type="ECO:0000259" key="1">
    <source>
        <dbReference type="PROSITE" id="PS51186"/>
    </source>
</evidence>
<evidence type="ECO:0000313" key="3">
    <source>
        <dbReference type="Proteomes" id="UP001317259"/>
    </source>
</evidence>
<dbReference type="EMBL" id="JAKRKC020000002">
    <property type="protein sequence ID" value="MCK2219677.1"/>
    <property type="molecule type" value="Genomic_DNA"/>
</dbReference>
<feature type="domain" description="N-acetyltransferase" evidence="1">
    <location>
        <begin position="8"/>
        <end position="176"/>
    </location>
</feature>
<reference evidence="2 3" key="1">
    <citation type="submission" date="2022-04" db="EMBL/GenBank/DDBJ databases">
        <title>Genome draft of Actinomadura sp. ATCC 31491.</title>
        <authorList>
            <person name="Shi X."/>
            <person name="Du Y."/>
        </authorList>
    </citation>
    <scope>NUCLEOTIDE SEQUENCE [LARGE SCALE GENOMIC DNA]</scope>
    <source>
        <strain evidence="2 3">ATCC 31491</strain>
    </source>
</reference>
<evidence type="ECO:0000313" key="2">
    <source>
        <dbReference type="EMBL" id="MCK2219677.1"/>
    </source>
</evidence>
<name>A0ABT0G502_9ACTN</name>
<protein>
    <submittedName>
        <fullName evidence="2">GNAT family N-acetyltransferase</fullName>
    </submittedName>
</protein>
<dbReference type="SUPFAM" id="SSF55729">
    <property type="entry name" value="Acyl-CoA N-acyltransferases (Nat)"/>
    <property type="match status" value="1"/>
</dbReference>
<dbReference type="Proteomes" id="UP001317259">
    <property type="component" value="Unassembled WGS sequence"/>
</dbReference>
<gene>
    <name evidence="2" type="ORF">MF672_038665</name>
</gene>
<dbReference type="InterPro" id="IPR016181">
    <property type="entry name" value="Acyl_CoA_acyltransferase"/>
</dbReference>
<comment type="caution">
    <text evidence="2">The sequence shown here is derived from an EMBL/GenBank/DDBJ whole genome shotgun (WGS) entry which is preliminary data.</text>
</comment>
<organism evidence="2 3">
    <name type="scientific">Actinomadura luzonensis</name>
    <dbReference type="NCBI Taxonomy" id="2805427"/>
    <lineage>
        <taxon>Bacteria</taxon>
        <taxon>Bacillati</taxon>
        <taxon>Actinomycetota</taxon>
        <taxon>Actinomycetes</taxon>
        <taxon>Streptosporangiales</taxon>
        <taxon>Thermomonosporaceae</taxon>
        <taxon>Actinomadura</taxon>
    </lineage>
</organism>
<accession>A0ABT0G502</accession>
<proteinExistence type="predicted"/>